<dbReference type="EMBL" id="LR743597">
    <property type="protein sequence ID" value="CAA2627749.1"/>
    <property type="molecule type" value="Genomic_DNA"/>
</dbReference>
<dbReference type="Proteomes" id="UP001189122">
    <property type="component" value="Unassembled WGS sequence"/>
</dbReference>
<name>A0A7I8J9V2_SPIIN</name>
<reference evidence="1 2" key="1">
    <citation type="submission" date="2019-12" db="EMBL/GenBank/DDBJ databases">
        <authorList>
            <person name="Scholz U."/>
            <person name="Mascher M."/>
            <person name="Fiebig A."/>
        </authorList>
    </citation>
    <scope>NUCLEOTIDE SEQUENCE</scope>
</reference>
<evidence type="ECO:0000313" key="1">
    <source>
        <dbReference type="EMBL" id="CAA2627749.1"/>
    </source>
</evidence>
<dbReference type="EMBL" id="CACRZD030000010">
    <property type="protein sequence ID" value="CAA6667008.1"/>
    <property type="molecule type" value="Genomic_DNA"/>
</dbReference>
<protein>
    <submittedName>
        <fullName evidence="1">Uncharacterized protein</fullName>
    </submittedName>
</protein>
<organism evidence="1">
    <name type="scientific">Spirodela intermedia</name>
    <name type="common">Intermediate duckweed</name>
    <dbReference type="NCBI Taxonomy" id="51605"/>
    <lineage>
        <taxon>Eukaryota</taxon>
        <taxon>Viridiplantae</taxon>
        <taxon>Streptophyta</taxon>
        <taxon>Embryophyta</taxon>
        <taxon>Tracheophyta</taxon>
        <taxon>Spermatophyta</taxon>
        <taxon>Magnoliopsida</taxon>
        <taxon>Liliopsida</taxon>
        <taxon>Araceae</taxon>
        <taxon>Lemnoideae</taxon>
        <taxon>Spirodela</taxon>
    </lineage>
</organism>
<gene>
    <name evidence="1" type="ORF">SI7747_10013401</name>
</gene>
<accession>A0A7I8J9V2</accession>
<proteinExistence type="predicted"/>
<keyword evidence="2" id="KW-1185">Reference proteome</keyword>
<sequence>MIGKVYDLIWFCILWHSFQVVGTYE</sequence>
<evidence type="ECO:0000313" key="2">
    <source>
        <dbReference type="Proteomes" id="UP001189122"/>
    </source>
</evidence>
<dbReference type="AlphaFoldDB" id="A0A7I8J9V2"/>